<sequence>MIKQVCKSAAIVAALVALSGCGAGSEGAKPSSSPSSDKVDAMLTGTWGSTSGTWNPELGPGSVLVLHIRNLQVELMGDHHCFGTVAKEDGLHVIRLKCDDGNTDRTVGRVYGLVADTMTVDWEGLGADSFRRAE</sequence>
<organism evidence="2 3">
    <name type="scientific">Streptomyces lancefieldiae</name>
    <dbReference type="NCBI Taxonomy" id="3075520"/>
    <lineage>
        <taxon>Bacteria</taxon>
        <taxon>Bacillati</taxon>
        <taxon>Actinomycetota</taxon>
        <taxon>Actinomycetes</taxon>
        <taxon>Kitasatosporales</taxon>
        <taxon>Streptomycetaceae</taxon>
        <taxon>Streptomyces</taxon>
    </lineage>
</organism>
<keyword evidence="1" id="KW-0732">Signal</keyword>
<dbReference type="PROSITE" id="PS51257">
    <property type="entry name" value="PROKAR_LIPOPROTEIN"/>
    <property type="match status" value="1"/>
</dbReference>
<dbReference type="Proteomes" id="UP001180724">
    <property type="component" value="Unassembled WGS sequence"/>
</dbReference>
<gene>
    <name evidence="2" type="ORF">RM812_37030</name>
</gene>
<proteinExistence type="predicted"/>
<name>A0ABU3AZX2_9ACTN</name>
<evidence type="ECO:0000313" key="3">
    <source>
        <dbReference type="Proteomes" id="UP001180724"/>
    </source>
</evidence>
<evidence type="ECO:0000256" key="1">
    <source>
        <dbReference type="SAM" id="SignalP"/>
    </source>
</evidence>
<reference evidence="2" key="1">
    <citation type="submission" date="2024-05" db="EMBL/GenBank/DDBJ databases">
        <title>30 novel species of actinomycetes from the DSMZ collection.</title>
        <authorList>
            <person name="Nouioui I."/>
        </authorList>
    </citation>
    <scope>NUCLEOTIDE SEQUENCE</scope>
    <source>
        <strain evidence="2">DSM 40712</strain>
    </source>
</reference>
<evidence type="ECO:0000313" key="2">
    <source>
        <dbReference type="EMBL" id="MDT0615745.1"/>
    </source>
</evidence>
<dbReference type="RefSeq" id="WP_311584077.1">
    <property type="nucleotide sequence ID" value="NZ_JAVRFH010000072.1"/>
</dbReference>
<feature type="chain" id="PRO_5047179608" description="Lipoprotein" evidence="1">
    <location>
        <begin position="29"/>
        <end position="134"/>
    </location>
</feature>
<evidence type="ECO:0008006" key="4">
    <source>
        <dbReference type="Google" id="ProtNLM"/>
    </source>
</evidence>
<feature type="signal peptide" evidence="1">
    <location>
        <begin position="1"/>
        <end position="28"/>
    </location>
</feature>
<keyword evidence="3" id="KW-1185">Reference proteome</keyword>
<protein>
    <recommendedName>
        <fullName evidence="4">Lipoprotein</fullName>
    </recommendedName>
</protein>
<accession>A0ABU3AZX2</accession>
<comment type="caution">
    <text evidence="2">The sequence shown here is derived from an EMBL/GenBank/DDBJ whole genome shotgun (WGS) entry which is preliminary data.</text>
</comment>
<dbReference type="EMBL" id="JAVRFH010000072">
    <property type="protein sequence ID" value="MDT0615745.1"/>
    <property type="molecule type" value="Genomic_DNA"/>
</dbReference>